<feature type="region of interest" description="Disordered" evidence="1">
    <location>
        <begin position="631"/>
        <end position="732"/>
    </location>
</feature>
<dbReference type="PANTHER" id="PTHR24023">
    <property type="entry name" value="COLLAGEN ALPHA"/>
    <property type="match status" value="1"/>
</dbReference>
<dbReference type="PANTHER" id="PTHR24023:SF1082">
    <property type="entry name" value="COLLAGEN TRIPLE HELIX REPEAT"/>
    <property type="match status" value="1"/>
</dbReference>
<sequence>MIRIIDLNFNLVDEVDQYSSLQYQPRWHKSGSFQLMIEGQVNVSAFSENHLLLFDNDPFKSAMISYAEYQVREDGQEVFVVQGSSLGSWLSQRITIPPEGEAYHRLDASVETIMKEYVNLQAVNPIDPKRKIPNLVISPDLERGNRTVYQTRFKQLDEELEKLSISSGLGWGIYLDIENKRFVFDVFEGKDLSVSQSELSPVIFSIEFDNIKTQKYTDSGLGYKNYGYVAGQGEGAERSLVEVGNAEQTGVDRFETFIDARDIENEADLPSRGEQKLSEFARVRSFENTILPYSSFVYGRDWNLGDIITIQNRKAGITENLRITEIKEIYEPGGFNLEATFGKPFPSLVDVIKQEMDTPSLEPVSGAAGEAGADGSDGSDGTGLEYQWNGTSLGMRREDEASFVYTNLQGPQGIQGPQGPKGDRGLQGLKGDTGAQGPQGAQGSTGPQGPAGPKGDMGPQGIQGDTGPIGPQGPKGATGSQGPIGDTGLQGPQGVPGAHGPQGFGLDYSWDSTKLGVKREDESSYQYAELKGEKGDAGPVGPMGPPGSSQSYVLFEREFISSASQTVYSWDDGYVYPLGIHAVELYINGDRQPSQSFKELPGGNGIELLADLPDGQYLLVSAKMAVVDLQGPQGEKGDTGPRGPIGLTGPKGEQGLQGPQGLRGIQGPIGLTGPKGDQGDQGLQGPQGIKGDTGPAGPHGLTGSIGPKGDTGAQGPTGPIGPKGDKGDSIVWRGTYSSSTTYSVRDAVAYNGSSYILKALASAGTIPTNTAYWDPLSIKGATGSQGPQGIQGAQGLQGETGPQGPIGLTGPKGDKGEKGDIGATGPQGIKGDTGPQGLKGDKPAHQWTGTSLRFENPDGTYGLSVDLKGEKGDKGDTGPQGPEGPPGAAVADSVEWANVLNRPSNFPPSSHAHSTSDITYLGSYVKNADDTHSSYPVGVSSMFVRSNEGWFSYGTITTIKGYSSGGGTLQIYTPYSSSYGGDFIKIRRWNYNATTWTDWETLITDKMLNAFSPYQAGTSAPTNKNLFWIDTN</sequence>
<dbReference type="GO" id="GO:0031012">
    <property type="term" value="C:extracellular matrix"/>
    <property type="evidence" value="ECO:0007669"/>
    <property type="project" value="TreeGrafter"/>
</dbReference>
<feature type="domain" description="Gp28/Gp37-like" evidence="2">
    <location>
        <begin position="2"/>
        <end position="343"/>
    </location>
</feature>
<feature type="compositionally biased region" description="Low complexity" evidence="1">
    <location>
        <begin position="409"/>
        <end position="420"/>
    </location>
</feature>
<feature type="region of interest" description="Disordered" evidence="1">
    <location>
        <begin position="782"/>
        <end position="889"/>
    </location>
</feature>
<dbReference type="Pfam" id="PF01391">
    <property type="entry name" value="Collagen"/>
    <property type="match status" value="3"/>
</dbReference>
<organism evidence="3 4">
    <name type="scientific">Bacillus infantis</name>
    <dbReference type="NCBI Taxonomy" id="324767"/>
    <lineage>
        <taxon>Bacteria</taxon>
        <taxon>Bacillati</taxon>
        <taxon>Bacillota</taxon>
        <taxon>Bacilli</taxon>
        <taxon>Bacillales</taxon>
        <taxon>Bacillaceae</taxon>
        <taxon>Bacillus</taxon>
    </lineage>
</organism>
<dbReference type="EMBL" id="VTER01000003">
    <property type="protein sequence ID" value="TYS50082.1"/>
    <property type="molecule type" value="Genomic_DNA"/>
</dbReference>
<proteinExistence type="predicted"/>
<gene>
    <name evidence="3" type="ORF">FZD51_05880</name>
</gene>
<evidence type="ECO:0000313" key="3">
    <source>
        <dbReference type="EMBL" id="TYS50082.1"/>
    </source>
</evidence>
<protein>
    <recommendedName>
        <fullName evidence="2">Gp28/Gp37-like domain-containing protein</fullName>
    </recommendedName>
</protein>
<dbReference type="InterPro" id="IPR008160">
    <property type="entry name" value="Collagen"/>
</dbReference>
<dbReference type="Pfam" id="PF14594">
    <property type="entry name" value="Sipho_Gp37"/>
    <property type="match status" value="1"/>
</dbReference>
<dbReference type="InterPro" id="IPR029432">
    <property type="entry name" value="Gp28/Gp37-like_dom"/>
</dbReference>
<dbReference type="Gene3D" id="1.20.5.320">
    <property type="entry name" value="6-Phosphogluconate Dehydrogenase, domain 3"/>
    <property type="match status" value="1"/>
</dbReference>
<dbReference type="RefSeq" id="WP_148973911.1">
    <property type="nucleotide sequence ID" value="NZ_VTER01000003.1"/>
</dbReference>
<dbReference type="CDD" id="cd19958">
    <property type="entry name" value="pyocin_knob"/>
    <property type="match status" value="1"/>
</dbReference>
<feature type="region of interest" description="Disordered" evidence="1">
    <location>
        <begin position="360"/>
        <end position="388"/>
    </location>
</feature>
<evidence type="ECO:0000313" key="4">
    <source>
        <dbReference type="Proteomes" id="UP000322139"/>
    </source>
</evidence>
<evidence type="ECO:0000256" key="1">
    <source>
        <dbReference type="SAM" id="MobiDB-lite"/>
    </source>
</evidence>
<dbReference type="AlphaFoldDB" id="A0A5D4RKY6"/>
<evidence type="ECO:0000259" key="2">
    <source>
        <dbReference type="Pfam" id="PF14594"/>
    </source>
</evidence>
<feature type="region of interest" description="Disordered" evidence="1">
    <location>
        <begin position="408"/>
        <end position="506"/>
    </location>
</feature>
<dbReference type="Proteomes" id="UP000322139">
    <property type="component" value="Unassembled WGS sequence"/>
</dbReference>
<dbReference type="InterPro" id="IPR050149">
    <property type="entry name" value="Collagen_superfamily"/>
</dbReference>
<feature type="compositionally biased region" description="Low complexity" evidence="1">
    <location>
        <begin position="365"/>
        <end position="376"/>
    </location>
</feature>
<name>A0A5D4RKY6_9BACI</name>
<accession>A0A5D4RKY6</accession>
<comment type="caution">
    <text evidence="3">The sequence shown here is derived from an EMBL/GenBank/DDBJ whole genome shotgun (WGS) entry which is preliminary data.</text>
</comment>
<dbReference type="GO" id="GO:0005615">
    <property type="term" value="C:extracellular space"/>
    <property type="evidence" value="ECO:0007669"/>
    <property type="project" value="TreeGrafter"/>
</dbReference>
<reference evidence="3 4" key="1">
    <citation type="submission" date="2019-08" db="EMBL/GenBank/DDBJ databases">
        <title>Bacillus genomes from the desert of Cuatro Cienegas, Coahuila.</title>
        <authorList>
            <person name="Olmedo-Alvarez G."/>
        </authorList>
    </citation>
    <scope>NUCLEOTIDE SEQUENCE [LARGE SCALE GENOMIC DNA]</scope>
    <source>
        <strain evidence="3 4">CH446_14T</strain>
    </source>
</reference>
<feature type="compositionally biased region" description="Basic and acidic residues" evidence="1">
    <location>
        <begin position="867"/>
        <end position="876"/>
    </location>
</feature>